<dbReference type="Proteomes" id="UP000193689">
    <property type="component" value="Unassembled WGS sequence"/>
</dbReference>
<comment type="caution">
    <text evidence="1">The sequence shown here is derived from an EMBL/GenBank/DDBJ whole genome shotgun (WGS) entry which is preliminary data.</text>
</comment>
<dbReference type="AlphaFoldDB" id="A0A1Y2EKP5"/>
<proteinExistence type="predicted"/>
<organism evidence="1 2">
    <name type="scientific">Pseudomassariella vexata</name>
    <dbReference type="NCBI Taxonomy" id="1141098"/>
    <lineage>
        <taxon>Eukaryota</taxon>
        <taxon>Fungi</taxon>
        <taxon>Dikarya</taxon>
        <taxon>Ascomycota</taxon>
        <taxon>Pezizomycotina</taxon>
        <taxon>Sordariomycetes</taxon>
        <taxon>Xylariomycetidae</taxon>
        <taxon>Amphisphaeriales</taxon>
        <taxon>Pseudomassariaceae</taxon>
        <taxon>Pseudomassariella</taxon>
    </lineage>
</organism>
<gene>
    <name evidence="1" type="ORF">BCR38DRAFT_331047</name>
</gene>
<evidence type="ECO:0000313" key="1">
    <source>
        <dbReference type="EMBL" id="ORY72107.1"/>
    </source>
</evidence>
<keyword evidence="2" id="KW-1185">Reference proteome</keyword>
<dbReference type="EMBL" id="MCFJ01000001">
    <property type="protein sequence ID" value="ORY72107.1"/>
    <property type="molecule type" value="Genomic_DNA"/>
</dbReference>
<dbReference type="GeneID" id="63771230"/>
<accession>A0A1Y2EKP5</accession>
<sequence length="248" mass="27519">QQSSRASSSTQGGQTSVRFLFVVNEANMLENARNVDQYGNEMPPLRYDGFDIEDVGTVFQYHNGVVTVAEGWYWIRNGPGQIGRITRDQYATDQDGNTTTTYAVAPQYSTRTVYHCGPFLPCVYAPCDASANIGAFDRWHALHFHHEHGVSRALANGGNRYIAGKHADWMEKHPIISQLYKNPYPGIPRSAGLGGDFAIIIGLMALSQPRGTIDRAFQQRLWHMGTWTGAHPDSACIADPIHHLSDLD</sequence>
<dbReference type="OrthoDB" id="5243686at2759"/>
<feature type="non-terminal residue" evidence="1">
    <location>
        <position position="1"/>
    </location>
</feature>
<dbReference type="InParanoid" id="A0A1Y2EKP5"/>
<dbReference type="RefSeq" id="XP_040721699.1">
    <property type="nucleotide sequence ID" value="XM_040855018.1"/>
</dbReference>
<protein>
    <submittedName>
        <fullName evidence="1">Uncharacterized protein</fullName>
    </submittedName>
</protein>
<dbReference type="STRING" id="1141098.A0A1Y2EKP5"/>
<reference evidence="1 2" key="1">
    <citation type="submission" date="2016-07" db="EMBL/GenBank/DDBJ databases">
        <title>Pervasive Adenine N6-methylation of Active Genes in Fungi.</title>
        <authorList>
            <consortium name="DOE Joint Genome Institute"/>
            <person name="Mondo S.J."/>
            <person name="Dannebaum R.O."/>
            <person name="Kuo R.C."/>
            <person name="Labutti K."/>
            <person name="Haridas S."/>
            <person name="Kuo A."/>
            <person name="Salamov A."/>
            <person name="Ahrendt S.R."/>
            <person name="Lipzen A."/>
            <person name="Sullivan W."/>
            <person name="Andreopoulos W.B."/>
            <person name="Clum A."/>
            <person name="Lindquist E."/>
            <person name="Daum C."/>
            <person name="Ramamoorthy G.K."/>
            <person name="Gryganskyi A."/>
            <person name="Culley D."/>
            <person name="Magnuson J.K."/>
            <person name="James T.Y."/>
            <person name="O'Malley M.A."/>
            <person name="Stajich J.E."/>
            <person name="Spatafora J.W."/>
            <person name="Visel A."/>
            <person name="Grigoriev I.V."/>
        </authorList>
    </citation>
    <scope>NUCLEOTIDE SEQUENCE [LARGE SCALE GENOMIC DNA]</scope>
    <source>
        <strain evidence="1 2">CBS 129021</strain>
    </source>
</reference>
<name>A0A1Y2EKP5_9PEZI</name>
<evidence type="ECO:0000313" key="2">
    <source>
        <dbReference type="Proteomes" id="UP000193689"/>
    </source>
</evidence>